<dbReference type="AlphaFoldDB" id="A0A067RMT7"/>
<feature type="region of interest" description="Disordered" evidence="1">
    <location>
        <begin position="23"/>
        <end position="50"/>
    </location>
</feature>
<dbReference type="eggNOG" id="KOG1124">
    <property type="taxonomic scope" value="Eukaryota"/>
</dbReference>
<gene>
    <name evidence="2" type="ORF">L798_04319</name>
</gene>
<accession>A0A067RMT7</accession>
<dbReference type="InParanoid" id="A0A067RMT7"/>
<protein>
    <submittedName>
        <fullName evidence="2">Uncharacterized protein</fullName>
    </submittedName>
</protein>
<evidence type="ECO:0000313" key="3">
    <source>
        <dbReference type="Proteomes" id="UP000027135"/>
    </source>
</evidence>
<keyword evidence="3" id="KW-1185">Reference proteome</keyword>
<organism evidence="2 3">
    <name type="scientific">Zootermopsis nevadensis</name>
    <name type="common">Dampwood termite</name>
    <dbReference type="NCBI Taxonomy" id="136037"/>
    <lineage>
        <taxon>Eukaryota</taxon>
        <taxon>Metazoa</taxon>
        <taxon>Ecdysozoa</taxon>
        <taxon>Arthropoda</taxon>
        <taxon>Hexapoda</taxon>
        <taxon>Insecta</taxon>
        <taxon>Pterygota</taxon>
        <taxon>Neoptera</taxon>
        <taxon>Polyneoptera</taxon>
        <taxon>Dictyoptera</taxon>
        <taxon>Blattodea</taxon>
        <taxon>Blattoidea</taxon>
        <taxon>Termitoidae</taxon>
        <taxon>Termopsidae</taxon>
        <taxon>Zootermopsis</taxon>
    </lineage>
</organism>
<reference evidence="2 3" key="1">
    <citation type="journal article" date="2014" name="Nat. Commun.">
        <title>Molecular traces of alternative social organization in a termite genome.</title>
        <authorList>
            <person name="Terrapon N."/>
            <person name="Li C."/>
            <person name="Robertson H.M."/>
            <person name="Ji L."/>
            <person name="Meng X."/>
            <person name="Booth W."/>
            <person name="Chen Z."/>
            <person name="Childers C.P."/>
            <person name="Glastad K.M."/>
            <person name="Gokhale K."/>
            <person name="Gowin J."/>
            <person name="Gronenberg W."/>
            <person name="Hermansen R.A."/>
            <person name="Hu H."/>
            <person name="Hunt B.G."/>
            <person name="Huylmans A.K."/>
            <person name="Khalil S.M."/>
            <person name="Mitchell R.D."/>
            <person name="Munoz-Torres M.C."/>
            <person name="Mustard J.A."/>
            <person name="Pan H."/>
            <person name="Reese J.T."/>
            <person name="Scharf M.E."/>
            <person name="Sun F."/>
            <person name="Vogel H."/>
            <person name="Xiao J."/>
            <person name="Yang W."/>
            <person name="Yang Z."/>
            <person name="Yang Z."/>
            <person name="Zhou J."/>
            <person name="Zhu J."/>
            <person name="Brent C.S."/>
            <person name="Elsik C.G."/>
            <person name="Goodisman M.A."/>
            <person name="Liberles D.A."/>
            <person name="Roe R.M."/>
            <person name="Vargo E.L."/>
            <person name="Vilcinskas A."/>
            <person name="Wang J."/>
            <person name="Bornberg-Bauer E."/>
            <person name="Korb J."/>
            <person name="Zhang G."/>
            <person name="Liebig J."/>
        </authorList>
    </citation>
    <scope>NUCLEOTIDE SEQUENCE [LARGE SCALE GENOMIC DNA]</scope>
    <source>
        <tissue evidence="2">Whole organism</tissue>
    </source>
</reference>
<sequence length="124" mass="14006">MFPSSIPFFVIFYTTEQLPQAHESILPTGGSPKNISSASKSRGSSAATKQQSRQLLGELCVDKEYLEKLLDHPDIKCMNQQDDQNTIASYAKEGVAFLNRREEFWRQQRPNTAAARRVKNQSVT</sequence>
<dbReference type="EMBL" id="KK852415">
    <property type="protein sequence ID" value="KDR24368.1"/>
    <property type="molecule type" value="Genomic_DNA"/>
</dbReference>
<proteinExistence type="predicted"/>
<dbReference type="InterPro" id="IPR040111">
    <property type="entry name" value="ODAD4"/>
</dbReference>
<dbReference type="Proteomes" id="UP000027135">
    <property type="component" value="Unassembled WGS sequence"/>
</dbReference>
<dbReference type="STRING" id="136037.A0A067RMT7"/>
<name>A0A067RMT7_ZOONE</name>
<evidence type="ECO:0000256" key="1">
    <source>
        <dbReference type="SAM" id="MobiDB-lite"/>
    </source>
</evidence>
<dbReference type="PANTHER" id="PTHR23040">
    <property type="match status" value="1"/>
</dbReference>
<feature type="compositionally biased region" description="Low complexity" evidence="1">
    <location>
        <begin position="36"/>
        <end position="47"/>
    </location>
</feature>
<evidence type="ECO:0000313" key="2">
    <source>
        <dbReference type="EMBL" id="KDR24368.1"/>
    </source>
</evidence>